<keyword evidence="17" id="KW-1185">Reference proteome</keyword>
<dbReference type="EC" id="2.8.1.14" evidence="3"/>
<gene>
    <name evidence="16" type="ORF">TeGR_g14751</name>
</gene>
<keyword evidence="7" id="KW-0547">Nucleotide-binding</keyword>
<dbReference type="PANTHER" id="PTHR43052">
    <property type="match status" value="1"/>
</dbReference>
<keyword evidence="4" id="KW-0820">tRNA-binding</keyword>
<dbReference type="Pfam" id="PF20259">
    <property type="entry name" value="tRNA_Me_trans_M"/>
    <property type="match status" value="1"/>
</dbReference>
<dbReference type="SUPFAM" id="SSF82649">
    <property type="entry name" value="SufE/NifU"/>
    <property type="match status" value="1"/>
</dbReference>
<evidence type="ECO:0000256" key="2">
    <source>
        <dbReference type="ARBA" id="ARBA00006191"/>
    </source>
</evidence>
<reference evidence="16 17" key="1">
    <citation type="journal article" date="2023" name="Commun. Biol.">
        <title>Genome analysis of Parmales, the sister group of diatoms, reveals the evolutionary specialization of diatoms from phago-mixotrophs to photoautotrophs.</title>
        <authorList>
            <person name="Ban H."/>
            <person name="Sato S."/>
            <person name="Yoshikawa S."/>
            <person name="Yamada K."/>
            <person name="Nakamura Y."/>
            <person name="Ichinomiya M."/>
            <person name="Sato N."/>
            <person name="Blanc-Mathieu R."/>
            <person name="Endo H."/>
            <person name="Kuwata A."/>
            <person name="Ogata H."/>
        </authorList>
    </citation>
    <scope>NUCLEOTIDE SEQUENCE [LARGE SCALE GENOMIC DNA]</scope>
</reference>
<dbReference type="Gene3D" id="2.30.30.280">
    <property type="entry name" value="Adenine nucleotide alpha hydrolases-like domains"/>
    <property type="match status" value="1"/>
</dbReference>
<dbReference type="InterPro" id="IPR014729">
    <property type="entry name" value="Rossmann-like_a/b/a_fold"/>
</dbReference>
<dbReference type="Gene3D" id="2.40.30.10">
    <property type="entry name" value="Translation factors"/>
    <property type="match status" value="1"/>
</dbReference>
<evidence type="ECO:0000259" key="14">
    <source>
        <dbReference type="Pfam" id="PF20258"/>
    </source>
</evidence>
<dbReference type="PANTHER" id="PTHR43052:SF1">
    <property type="entry name" value="TRNA-5-TAURINOMETHYLURIDINE 2-SULFURTRANSFERASE"/>
    <property type="match status" value="1"/>
</dbReference>
<feature type="domain" description="Fe-S metabolism associated" evidence="13">
    <location>
        <begin position="75"/>
        <end position="188"/>
    </location>
</feature>
<dbReference type="HAMAP" id="MF_00144">
    <property type="entry name" value="tRNA_thiouridyl_MnmA"/>
    <property type="match status" value="1"/>
</dbReference>
<keyword evidence="10" id="KW-1015">Disulfide bond</keyword>
<sequence length="597" mass="64599">MEAYGSWSITRSITQEGVPQEGLPPAAPSLLSLPFLNPPNASSPSSSSDPFSMPPLQIPIRITEIAGVLSRQSIDDTLADLITLGTSFQKDPVTEAMSDATKVPGCTASVYMSASLNPLTNLTSITGTADALLSAGLVSLVSNLLSSSPKSAVLDVDPSELTQRLGLSHILSRGRNDGVASMVRTIQSLLEPPAKEEEGGLEEGAASGEDKPQQTEDVALLLSGGVDSAVALHLLLAQNYTVRAFYLKIWLEDELADLGACPWEEDWAMCQRICEQAGVPLEAVSLQNEYKAQVISYTLHEASRGRTPNPDIMCNSRVKFGCFFDFVKSRPFKYIATGHYAQIVRSDPADPQAPVLLRRAPDPVKDQSYFLAALKQDQLRRAVFPVGNLKKSEVRELAKELDLPNRDRPDSQGLCFLGKIKFDRFIEAYLGQSPGDVKDASSGDTIGRHNGLWFHTVGQRKGVGQVLNKKMTSQGPFFVVEKRVAENELVISNEYEGAEFEEARRTVDVQDVTWIGESQESGRFFMKIRHGPTIVEGELRLADEGGGGYVVLDQKDGGLAPGQYIVLYDADGVCLGSAVIADKNAVKAGQQEVGVAL</sequence>
<dbReference type="CDD" id="cd01998">
    <property type="entry name" value="MnmA_TRMU-like"/>
    <property type="match status" value="1"/>
</dbReference>
<dbReference type="InterPro" id="IPR046884">
    <property type="entry name" value="MnmA-like_central"/>
</dbReference>
<evidence type="ECO:0000256" key="6">
    <source>
        <dbReference type="ARBA" id="ARBA00022694"/>
    </source>
</evidence>
<dbReference type="InterPro" id="IPR051305">
    <property type="entry name" value="tRNA_2-thiouridylase_MnmA"/>
</dbReference>
<dbReference type="InterPro" id="IPR046885">
    <property type="entry name" value="MnmA-like_C"/>
</dbReference>
<name>A0ABQ6MK87_9STRA</name>
<dbReference type="InterPro" id="IPR004506">
    <property type="entry name" value="MnmA-like"/>
</dbReference>
<evidence type="ECO:0000256" key="10">
    <source>
        <dbReference type="ARBA" id="ARBA00023157"/>
    </source>
</evidence>
<dbReference type="Proteomes" id="UP001165060">
    <property type="component" value="Unassembled WGS sequence"/>
</dbReference>
<comment type="catalytic activity">
    <reaction evidence="11">
        <text>5-taurinomethyluridine(34) in tRNA + S-sulfanyl-L-cysteinyl-[protein] + AH2 + ATP = 5-taurinomethyl-2-thiouridine(34) in tRNA + L-cysteinyl-[protein] + A + AMP + diphosphate + H(+)</text>
        <dbReference type="Rhea" id="RHEA:47040"/>
        <dbReference type="Rhea" id="RHEA-COMP:10131"/>
        <dbReference type="Rhea" id="RHEA-COMP:11726"/>
        <dbReference type="Rhea" id="RHEA-COMP:11732"/>
        <dbReference type="Rhea" id="RHEA-COMP:11733"/>
        <dbReference type="ChEBI" id="CHEBI:13193"/>
        <dbReference type="ChEBI" id="CHEBI:15378"/>
        <dbReference type="ChEBI" id="CHEBI:17499"/>
        <dbReference type="ChEBI" id="CHEBI:29950"/>
        <dbReference type="ChEBI" id="CHEBI:30616"/>
        <dbReference type="ChEBI" id="CHEBI:33019"/>
        <dbReference type="ChEBI" id="CHEBI:61963"/>
        <dbReference type="ChEBI" id="CHEBI:87171"/>
        <dbReference type="ChEBI" id="CHEBI:87172"/>
        <dbReference type="ChEBI" id="CHEBI:456215"/>
        <dbReference type="EC" id="2.8.1.14"/>
    </reaction>
</comment>
<comment type="caution">
    <text evidence="16">The sequence shown here is derived from an EMBL/GenBank/DDBJ whole genome shotgun (WGS) entry which is preliminary data.</text>
</comment>
<feature type="compositionally biased region" description="Low complexity" evidence="12">
    <location>
        <begin position="34"/>
        <end position="51"/>
    </location>
</feature>
<keyword evidence="8" id="KW-0067">ATP-binding</keyword>
<dbReference type="Gene3D" id="3.40.50.620">
    <property type="entry name" value="HUPs"/>
    <property type="match status" value="1"/>
</dbReference>
<evidence type="ECO:0000256" key="3">
    <source>
        <dbReference type="ARBA" id="ARBA00011953"/>
    </source>
</evidence>
<evidence type="ECO:0000256" key="11">
    <source>
        <dbReference type="ARBA" id="ARBA00049564"/>
    </source>
</evidence>
<protein>
    <recommendedName>
        <fullName evidence="3">tRNA-5-taurinomethyluridine 2-sulfurtransferase</fullName>
        <ecNumber evidence="3">2.8.1.14</ecNumber>
    </recommendedName>
</protein>
<dbReference type="Pfam" id="PF03054">
    <property type="entry name" value="tRNA_Me_trans"/>
    <property type="match status" value="1"/>
</dbReference>
<dbReference type="InterPro" id="IPR003808">
    <property type="entry name" value="Fe-S_metab-assoc_dom"/>
</dbReference>
<dbReference type="NCBIfam" id="TIGR00420">
    <property type="entry name" value="trmU"/>
    <property type="match status" value="1"/>
</dbReference>
<feature type="region of interest" description="Disordered" evidence="12">
    <location>
        <begin position="34"/>
        <end position="53"/>
    </location>
</feature>
<comment type="function">
    <text evidence="1">Catalyzes the 2-thiolation of uridine at the wobble position (U34) of mitochondrial tRNA(Lys), tRNA(Glu) and tRNA(Gln). Required for the formation of 5-taurinomethyl-2-thiouridine (tm5s2U) of mitochondrial tRNA(Lys), tRNA(Glu), and tRNA(Gln) at the wobble position. ATP is required to activate the C2 atom of the wobble base.</text>
</comment>
<accession>A0ABQ6MK87</accession>
<organism evidence="16 17">
    <name type="scientific">Tetraparma gracilis</name>
    <dbReference type="NCBI Taxonomy" id="2962635"/>
    <lineage>
        <taxon>Eukaryota</taxon>
        <taxon>Sar</taxon>
        <taxon>Stramenopiles</taxon>
        <taxon>Ochrophyta</taxon>
        <taxon>Bolidophyceae</taxon>
        <taxon>Parmales</taxon>
        <taxon>Triparmaceae</taxon>
        <taxon>Tetraparma</taxon>
    </lineage>
</organism>
<proteinExistence type="inferred from homology"/>
<evidence type="ECO:0000259" key="13">
    <source>
        <dbReference type="Pfam" id="PF02657"/>
    </source>
</evidence>
<keyword evidence="6" id="KW-0819">tRNA processing</keyword>
<dbReference type="NCBIfam" id="NF001138">
    <property type="entry name" value="PRK00143.1"/>
    <property type="match status" value="1"/>
</dbReference>
<evidence type="ECO:0000313" key="17">
    <source>
        <dbReference type="Proteomes" id="UP001165060"/>
    </source>
</evidence>
<dbReference type="Gene3D" id="3.90.1010.10">
    <property type="match status" value="1"/>
</dbReference>
<keyword evidence="5" id="KW-0808">Transferase</keyword>
<evidence type="ECO:0000256" key="7">
    <source>
        <dbReference type="ARBA" id="ARBA00022741"/>
    </source>
</evidence>
<evidence type="ECO:0000256" key="5">
    <source>
        <dbReference type="ARBA" id="ARBA00022679"/>
    </source>
</evidence>
<dbReference type="EMBL" id="BRYB01002953">
    <property type="protein sequence ID" value="GMI28112.1"/>
    <property type="molecule type" value="Genomic_DNA"/>
</dbReference>
<feature type="domain" description="tRNA-specific 2-thiouridylase MnmA-like central" evidence="15">
    <location>
        <begin position="424"/>
        <end position="492"/>
    </location>
</feature>
<evidence type="ECO:0000313" key="16">
    <source>
        <dbReference type="EMBL" id="GMI28112.1"/>
    </source>
</evidence>
<evidence type="ECO:0000256" key="4">
    <source>
        <dbReference type="ARBA" id="ARBA00022555"/>
    </source>
</evidence>
<dbReference type="Pfam" id="PF02657">
    <property type="entry name" value="SufE"/>
    <property type="match status" value="1"/>
</dbReference>
<evidence type="ECO:0000256" key="1">
    <source>
        <dbReference type="ARBA" id="ARBA00003986"/>
    </source>
</evidence>
<comment type="similarity">
    <text evidence="2">Belongs to the MnmA/TRMU family.</text>
</comment>
<dbReference type="SUPFAM" id="SSF52402">
    <property type="entry name" value="Adenine nucleotide alpha hydrolases-like"/>
    <property type="match status" value="1"/>
</dbReference>
<feature type="region of interest" description="Disordered" evidence="12">
    <location>
        <begin position="191"/>
        <end position="214"/>
    </location>
</feature>
<keyword evidence="9" id="KW-0694">RNA-binding</keyword>
<feature type="domain" description="tRNA-specific 2-thiouridylase MnmA-like C-terminal" evidence="14">
    <location>
        <begin position="505"/>
        <end position="580"/>
    </location>
</feature>
<evidence type="ECO:0000256" key="9">
    <source>
        <dbReference type="ARBA" id="ARBA00022884"/>
    </source>
</evidence>
<evidence type="ECO:0000256" key="12">
    <source>
        <dbReference type="SAM" id="MobiDB-lite"/>
    </source>
</evidence>
<dbReference type="InterPro" id="IPR023382">
    <property type="entry name" value="MnmA-like_central_sf"/>
</dbReference>
<evidence type="ECO:0000256" key="8">
    <source>
        <dbReference type="ARBA" id="ARBA00022840"/>
    </source>
</evidence>
<evidence type="ECO:0000259" key="15">
    <source>
        <dbReference type="Pfam" id="PF20259"/>
    </source>
</evidence>
<dbReference type="Pfam" id="PF20258">
    <property type="entry name" value="tRNA_Me_trans_C"/>
    <property type="match status" value="1"/>
</dbReference>